<accession>A0ABP4UW37</accession>
<evidence type="ECO:0000313" key="3">
    <source>
        <dbReference type="EMBL" id="GAA1713114.1"/>
    </source>
</evidence>
<evidence type="ECO:0000259" key="2">
    <source>
        <dbReference type="Pfam" id="PF01266"/>
    </source>
</evidence>
<dbReference type="Pfam" id="PF01266">
    <property type="entry name" value="DAO"/>
    <property type="match status" value="1"/>
</dbReference>
<organism evidence="3 4">
    <name type="scientific">Kribbella yunnanensis</name>
    <dbReference type="NCBI Taxonomy" id="190194"/>
    <lineage>
        <taxon>Bacteria</taxon>
        <taxon>Bacillati</taxon>
        <taxon>Actinomycetota</taxon>
        <taxon>Actinomycetes</taxon>
        <taxon>Propionibacteriales</taxon>
        <taxon>Kribbellaceae</taxon>
        <taxon>Kribbella</taxon>
    </lineage>
</organism>
<dbReference type="SUPFAM" id="SSF51905">
    <property type="entry name" value="FAD/NAD(P)-binding domain"/>
    <property type="match status" value="1"/>
</dbReference>
<dbReference type="PANTHER" id="PTHR13847">
    <property type="entry name" value="SARCOSINE DEHYDROGENASE-RELATED"/>
    <property type="match status" value="1"/>
</dbReference>
<evidence type="ECO:0000313" key="4">
    <source>
        <dbReference type="Proteomes" id="UP001500280"/>
    </source>
</evidence>
<dbReference type="Gene3D" id="3.50.50.60">
    <property type="entry name" value="FAD/NAD(P)-binding domain"/>
    <property type="match status" value="1"/>
</dbReference>
<sequence>MARKADVIVVGAGVIGSAVAYELARRELDVVVVDKATGVGHGSTGASSAVVRFNYSTFDGVALAWESFHCWTKWAEHLGTPEGPGLASISTVGCLMLDVPPMRLERTHALLNSAGVRAEVWAPAVLRERVPGIDAGKFWPPKRVDDDAFWAEPTEELSALYMPDGGFIDDPMLAAQNLADAARRHGTTFLFKQRVVDVIRAGDRVGGIRIESGEVIEAPVVVNVAGPWSTALNELAGVGSDHTITVRPLRQEVHHVTAPPGFSKDDESMGPVVCDMDLGTYMRPAKGNGFMVGGTEPECEPLQWIDDPDASNPNRTKDLFTSQVLRAARRFPDLEVPSQPKGIAGVYDAASDWTPIYDRSELDGFYLAMGTSGNQFKNAPVVGRVMATLIAAVEKGHDHDNDPVQYVCPHTGHTINLGSYSRKRTANENSSGTVLG</sequence>
<feature type="domain" description="FAD dependent oxidoreductase" evidence="2">
    <location>
        <begin position="6"/>
        <end position="388"/>
    </location>
</feature>
<gene>
    <name evidence="3" type="ORF">GCM10009745_71730</name>
</gene>
<evidence type="ECO:0000256" key="1">
    <source>
        <dbReference type="ARBA" id="ARBA00023002"/>
    </source>
</evidence>
<dbReference type="Proteomes" id="UP001500280">
    <property type="component" value="Unassembled WGS sequence"/>
</dbReference>
<name>A0ABP4UW37_9ACTN</name>
<dbReference type="RefSeq" id="WP_344162486.1">
    <property type="nucleotide sequence ID" value="NZ_BAAANF010000023.1"/>
</dbReference>
<comment type="caution">
    <text evidence="3">The sequence shown here is derived from an EMBL/GenBank/DDBJ whole genome shotgun (WGS) entry which is preliminary data.</text>
</comment>
<dbReference type="Gene3D" id="3.30.9.10">
    <property type="entry name" value="D-Amino Acid Oxidase, subunit A, domain 2"/>
    <property type="match status" value="1"/>
</dbReference>
<dbReference type="PANTHER" id="PTHR13847:SF287">
    <property type="entry name" value="FAD-DEPENDENT OXIDOREDUCTASE DOMAIN-CONTAINING PROTEIN 1"/>
    <property type="match status" value="1"/>
</dbReference>
<dbReference type="EMBL" id="BAAANF010000023">
    <property type="protein sequence ID" value="GAA1713114.1"/>
    <property type="molecule type" value="Genomic_DNA"/>
</dbReference>
<proteinExistence type="predicted"/>
<keyword evidence="4" id="KW-1185">Reference proteome</keyword>
<reference evidence="4" key="1">
    <citation type="journal article" date="2019" name="Int. J. Syst. Evol. Microbiol.">
        <title>The Global Catalogue of Microorganisms (GCM) 10K type strain sequencing project: providing services to taxonomists for standard genome sequencing and annotation.</title>
        <authorList>
            <consortium name="The Broad Institute Genomics Platform"/>
            <consortium name="The Broad Institute Genome Sequencing Center for Infectious Disease"/>
            <person name="Wu L."/>
            <person name="Ma J."/>
        </authorList>
    </citation>
    <scope>NUCLEOTIDE SEQUENCE [LARGE SCALE GENOMIC DNA]</scope>
    <source>
        <strain evidence="4">JCM 14307</strain>
    </source>
</reference>
<dbReference type="InterPro" id="IPR006076">
    <property type="entry name" value="FAD-dep_OxRdtase"/>
</dbReference>
<keyword evidence="1" id="KW-0560">Oxidoreductase</keyword>
<dbReference type="InterPro" id="IPR036188">
    <property type="entry name" value="FAD/NAD-bd_sf"/>
</dbReference>
<protein>
    <submittedName>
        <fullName evidence="3">FAD-binding oxidoreductase</fullName>
    </submittedName>
</protein>